<keyword evidence="12" id="KW-1185">Reference proteome</keyword>
<dbReference type="InterPro" id="IPR004156">
    <property type="entry name" value="OATP"/>
</dbReference>
<keyword evidence="3" id="KW-1003">Cell membrane</keyword>
<feature type="transmembrane region" description="Helical" evidence="8">
    <location>
        <begin position="639"/>
        <end position="662"/>
    </location>
</feature>
<evidence type="ECO:0000256" key="6">
    <source>
        <dbReference type="ARBA" id="ARBA00023136"/>
    </source>
</evidence>
<gene>
    <name evidence="13 14 15" type="primary">LOC110088800</name>
</gene>
<dbReference type="SUPFAM" id="SSF103473">
    <property type="entry name" value="MFS general substrate transporter"/>
    <property type="match status" value="1"/>
</dbReference>
<evidence type="ECO:0000256" key="7">
    <source>
        <dbReference type="ARBA" id="ARBA00023157"/>
    </source>
</evidence>
<dbReference type="Gene3D" id="3.30.60.30">
    <property type="match status" value="1"/>
</dbReference>
<dbReference type="PANTHER" id="PTHR11388:SF89">
    <property type="entry name" value="SOLUTE CARRIER ORGANIC ANION TRANSPORTER FAMILY MEMBER 1B3"/>
    <property type="match status" value="1"/>
</dbReference>
<dbReference type="Gene3D" id="1.20.1250.20">
    <property type="entry name" value="MFS general substrate transporter like domains"/>
    <property type="match status" value="1"/>
</dbReference>
<feature type="transmembrane region" description="Helical" evidence="8">
    <location>
        <begin position="114"/>
        <end position="135"/>
    </location>
</feature>
<keyword evidence="8" id="KW-0813">Transport</keyword>
<evidence type="ECO:0000256" key="8">
    <source>
        <dbReference type="RuleBase" id="RU362056"/>
    </source>
</evidence>
<dbReference type="KEGG" id="pvt:110088800"/>
<dbReference type="InParanoid" id="A0A6J0V237"/>
<dbReference type="AlphaFoldDB" id="A0A6J0V237"/>
<dbReference type="GO" id="GO:0016323">
    <property type="term" value="C:basolateral plasma membrane"/>
    <property type="evidence" value="ECO:0007669"/>
    <property type="project" value="TreeGrafter"/>
</dbReference>
<protein>
    <recommendedName>
        <fullName evidence="8">Solute carrier organic anion transporter family member</fullName>
    </recommendedName>
</protein>
<evidence type="ECO:0000256" key="2">
    <source>
        <dbReference type="ARBA" id="ARBA00009657"/>
    </source>
</evidence>
<evidence type="ECO:0000313" key="14">
    <source>
        <dbReference type="RefSeq" id="XP_072855838.1"/>
    </source>
</evidence>
<evidence type="ECO:0000256" key="5">
    <source>
        <dbReference type="ARBA" id="ARBA00022989"/>
    </source>
</evidence>
<dbReference type="NCBIfam" id="TIGR00805">
    <property type="entry name" value="oat"/>
    <property type="match status" value="1"/>
</dbReference>
<evidence type="ECO:0000313" key="12">
    <source>
        <dbReference type="Proteomes" id="UP001652642"/>
    </source>
</evidence>
<keyword evidence="8" id="KW-0406">Ion transport</keyword>
<feature type="transmembrane region" description="Helical" evidence="8">
    <location>
        <begin position="585"/>
        <end position="606"/>
    </location>
</feature>
<comment type="caution">
    <text evidence="8">Lacks conserved residue(s) required for the propagation of feature annotation.</text>
</comment>
<feature type="transmembrane region" description="Helical" evidence="8">
    <location>
        <begin position="86"/>
        <end position="107"/>
    </location>
</feature>
<dbReference type="InterPro" id="IPR036058">
    <property type="entry name" value="Kazal_dom_sf"/>
</dbReference>
<feature type="transmembrane region" description="Helical" evidence="8">
    <location>
        <begin position="549"/>
        <end position="573"/>
    </location>
</feature>
<feature type="transmembrane region" description="Helical" evidence="8">
    <location>
        <begin position="48"/>
        <end position="66"/>
    </location>
</feature>
<dbReference type="RefSeq" id="XP_072855838.1">
    <property type="nucleotide sequence ID" value="XM_072999737.1"/>
</dbReference>
<dbReference type="PROSITE" id="PS50850">
    <property type="entry name" value="MFS"/>
    <property type="match status" value="1"/>
</dbReference>
<organism evidence="12 13">
    <name type="scientific">Pogona vitticeps</name>
    <name type="common">central bearded dragon</name>
    <dbReference type="NCBI Taxonomy" id="103695"/>
    <lineage>
        <taxon>Eukaryota</taxon>
        <taxon>Metazoa</taxon>
        <taxon>Chordata</taxon>
        <taxon>Craniata</taxon>
        <taxon>Vertebrata</taxon>
        <taxon>Euteleostomi</taxon>
        <taxon>Lepidosauria</taxon>
        <taxon>Squamata</taxon>
        <taxon>Bifurcata</taxon>
        <taxon>Unidentata</taxon>
        <taxon>Episquamata</taxon>
        <taxon>Toxicofera</taxon>
        <taxon>Iguania</taxon>
        <taxon>Acrodonta</taxon>
        <taxon>Agamidae</taxon>
        <taxon>Amphibolurinae</taxon>
        <taxon>Pogona</taxon>
    </lineage>
</organism>
<dbReference type="GeneID" id="110088800"/>
<feature type="transmembrane region" description="Helical" evidence="8">
    <location>
        <begin position="221"/>
        <end position="248"/>
    </location>
</feature>
<dbReference type="OrthoDB" id="5062115at2759"/>
<feature type="transmembrane region" description="Helical" evidence="8">
    <location>
        <begin position="391"/>
        <end position="412"/>
    </location>
</feature>
<comment type="subcellular location">
    <subcellularLocation>
        <location evidence="1 8">Cell membrane</location>
        <topology evidence="1 8">Multi-pass membrane protein</topology>
    </subcellularLocation>
</comment>
<dbReference type="PROSITE" id="PS51465">
    <property type="entry name" value="KAZAL_2"/>
    <property type="match status" value="1"/>
</dbReference>
<feature type="domain" description="Kazal-like" evidence="11">
    <location>
        <begin position="467"/>
        <end position="522"/>
    </location>
</feature>
<dbReference type="Pfam" id="PF07648">
    <property type="entry name" value="Kazal_2"/>
    <property type="match status" value="1"/>
</dbReference>
<feature type="transmembrane region" description="Helical" evidence="8">
    <location>
        <begin position="424"/>
        <end position="443"/>
    </location>
</feature>
<feature type="compositionally biased region" description="Polar residues" evidence="9">
    <location>
        <begin position="1"/>
        <end position="15"/>
    </location>
</feature>
<dbReference type="InterPro" id="IPR020846">
    <property type="entry name" value="MFS_dom"/>
</dbReference>
<evidence type="ECO:0000256" key="4">
    <source>
        <dbReference type="ARBA" id="ARBA00022692"/>
    </source>
</evidence>
<feature type="region of interest" description="Disordered" evidence="9">
    <location>
        <begin position="672"/>
        <end position="709"/>
    </location>
</feature>
<dbReference type="GO" id="GO:0015125">
    <property type="term" value="F:bile acid transmembrane transporter activity"/>
    <property type="evidence" value="ECO:0007669"/>
    <property type="project" value="TreeGrafter"/>
</dbReference>
<name>A0A6J0V237_9SAUR</name>
<evidence type="ECO:0000313" key="15">
    <source>
        <dbReference type="RefSeq" id="XP_072855839.1"/>
    </source>
</evidence>
<evidence type="ECO:0000313" key="13">
    <source>
        <dbReference type="RefSeq" id="XP_020666991.2"/>
    </source>
</evidence>
<evidence type="ECO:0000256" key="3">
    <source>
        <dbReference type="ARBA" id="ARBA00022475"/>
    </source>
</evidence>
<feature type="transmembrane region" description="Helical" evidence="8">
    <location>
        <begin position="268"/>
        <end position="292"/>
    </location>
</feature>
<dbReference type="GO" id="GO:0043252">
    <property type="term" value="P:sodium-independent organic anion transport"/>
    <property type="evidence" value="ECO:0007669"/>
    <property type="project" value="TreeGrafter"/>
</dbReference>
<dbReference type="SUPFAM" id="SSF100895">
    <property type="entry name" value="Kazal-type serine protease inhibitors"/>
    <property type="match status" value="1"/>
</dbReference>
<dbReference type="InterPro" id="IPR036259">
    <property type="entry name" value="MFS_trans_sf"/>
</dbReference>
<evidence type="ECO:0000259" key="11">
    <source>
        <dbReference type="PROSITE" id="PS51465"/>
    </source>
</evidence>
<proteinExistence type="inferred from homology"/>
<comment type="similarity">
    <text evidence="2 8">Belongs to the organo anion transporter (TC 2.A.60) family.</text>
</comment>
<keyword evidence="6 8" id="KW-0472">Membrane</keyword>
<dbReference type="GO" id="GO:0006811">
    <property type="term" value="P:monoatomic ion transport"/>
    <property type="evidence" value="ECO:0007669"/>
    <property type="project" value="UniProtKB-KW"/>
</dbReference>
<keyword evidence="4 8" id="KW-0812">Transmembrane</keyword>
<evidence type="ECO:0000256" key="9">
    <source>
        <dbReference type="SAM" id="MobiDB-lite"/>
    </source>
</evidence>
<feature type="domain" description="Major facilitator superfamily (MFS) profile" evidence="10">
    <location>
        <begin position="48"/>
        <end position="667"/>
    </location>
</feature>
<feature type="region of interest" description="Disordered" evidence="9">
    <location>
        <begin position="1"/>
        <end position="30"/>
    </location>
</feature>
<keyword evidence="5 8" id="KW-1133">Transmembrane helix</keyword>
<dbReference type="RefSeq" id="XP_020666991.2">
    <property type="nucleotide sequence ID" value="XM_020811332.2"/>
</dbReference>
<evidence type="ECO:0000259" key="10">
    <source>
        <dbReference type="PROSITE" id="PS50850"/>
    </source>
</evidence>
<reference evidence="13 14" key="1">
    <citation type="submission" date="2025-05" db="UniProtKB">
        <authorList>
            <consortium name="RefSeq"/>
        </authorList>
    </citation>
    <scope>IDENTIFICATION</scope>
</reference>
<feature type="transmembrane region" description="Helical" evidence="8">
    <location>
        <begin position="352"/>
        <end position="371"/>
    </location>
</feature>
<dbReference type="Proteomes" id="UP001652642">
    <property type="component" value="Chromosome 5"/>
</dbReference>
<evidence type="ECO:0000256" key="1">
    <source>
        <dbReference type="ARBA" id="ARBA00004651"/>
    </source>
</evidence>
<dbReference type="InterPro" id="IPR002350">
    <property type="entry name" value="Kazal_dom"/>
</dbReference>
<dbReference type="PANTHER" id="PTHR11388">
    <property type="entry name" value="ORGANIC ANION TRANSPORTER"/>
    <property type="match status" value="1"/>
</dbReference>
<dbReference type="GO" id="GO:0015347">
    <property type="term" value="F:sodium-independent organic anion transmembrane transporter activity"/>
    <property type="evidence" value="ECO:0007669"/>
    <property type="project" value="TreeGrafter"/>
</dbReference>
<keyword evidence="7" id="KW-1015">Disulfide bond</keyword>
<dbReference type="Pfam" id="PF03137">
    <property type="entry name" value="OATP"/>
    <property type="match status" value="1"/>
</dbReference>
<sequence length="709" mass="77639">MTLANSDPENVNGSVTEMKPANQALEDKADKKLPAKTKTPRCKGIKGFLAALAFTYFSKVFSGAIMKSSITQLERRFDISSSIAGFMDGGFELGNLLVIAFVSYFGAKLHRPRMIALGCFVMSLGSFLSAMPHFFMGYYRYDTSSHPQDNSTSSISPCLPNQTVPGSDSVLGTDCTKHIKSYAWIFVLMGNLLRGIGETPITPLGISYLDDFSREEDTPLYIAILHTIAMIGPMAGFLLGSLLARMYVDIGFVDLDTITITPTDSRWVGAWWLGFLAGGAINLLCGIPFLFLPKSLDKEGESASAKKKLAAGKMNDSSHESRISKPEILHKHGKPSLKGFFKSLKRLLGNKCYFLFLCISLLQFSSFIGYLTYNPKYMEQQYGQAASKANFVTAVAVLPAVCLGIFSGGLIMKKYKLGMVAATKMAFTFSFLAFCVSLFYLTVGCDNRSVAGLTVSYDGQPIARDTALLSAECNSQCSCAANQWDPVCGDNGLTYMSACFAGCKDATGSRKETVFHNCSCIAKANSVVRNHSSAILGECPRSEDCSRNFIYFTVIKTASSLLYALGGTPYFMLTIRCVQPELKSLAVGFHMLIMRALAGIPAPVYFGAVIDRTCLKWASPGCGRQGACRIYDSILYRYFYFGLAFALRAPSYIFCIVFFILIKKRYEGKEAQSAENEKKEEVLLNEEVKPNSPELTAGLNSDADKDTYI</sequence>
<feature type="compositionally biased region" description="Basic and acidic residues" evidence="9">
    <location>
        <begin position="672"/>
        <end position="689"/>
    </location>
</feature>
<accession>A0A6J0V237</accession>
<dbReference type="RefSeq" id="XP_072855839.1">
    <property type="nucleotide sequence ID" value="XM_072999738.1"/>
</dbReference>